<sequence length="114" mass="11673">MALSFKMLATSLVVAVLLLGTPQARVICALEDDEVTPNDDMVPEQTKPAEQVVVAIPGGAGTILAGSSICLQCRCCSKSSPGTCQTTTCSSSFKCDPSGKCKLVQDKCGCGGAK</sequence>
<accession>C5XAV7</accession>
<evidence type="ECO:0000313" key="2">
    <source>
        <dbReference type="EMBL" id="EER99507.1"/>
    </source>
</evidence>
<dbReference type="OMA" id="KCGCSGC"/>
<evidence type="ECO:0000313" key="3">
    <source>
        <dbReference type="Proteomes" id="UP000000768"/>
    </source>
</evidence>
<dbReference type="InParanoid" id="C5XAV7"/>
<dbReference type="KEGG" id="sbi:8084100"/>
<protein>
    <submittedName>
        <fullName evidence="2">Uncharacterized protein</fullName>
    </submittedName>
</protein>
<evidence type="ECO:0000256" key="1">
    <source>
        <dbReference type="SAM" id="SignalP"/>
    </source>
</evidence>
<dbReference type="FunCoup" id="C5XAV7">
    <property type="interactions" value="820"/>
</dbReference>
<feature type="signal peptide" evidence="1">
    <location>
        <begin position="1"/>
        <end position="24"/>
    </location>
</feature>
<dbReference type="AlphaFoldDB" id="C5XAV7"/>
<reference evidence="2 3" key="1">
    <citation type="journal article" date="2009" name="Nature">
        <title>The Sorghum bicolor genome and the diversification of grasses.</title>
        <authorList>
            <person name="Paterson A.H."/>
            <person name="Bowers J.E."/>
            <person name="Bruggmann R."/>
            <person name="Dubchak I."/>
            <person name="Grimwood J."/>
            <person name="Gundlach H."/>
            <person name="Haberer G."/>
            <person name="Hellsten U."/>
            <person name="Mitros T."/>
            <person name="Poliakov A."/>
            <person name="Schmutz J."/>
            <person name="Spannagl M."/>
            <person name="Tang H."/>
            <person name="Wang X."/>
            <person name="Wicker T."/>
            <person name="Bharti A.K."/>
            <person name="Chapman J."/>
            <person name="Feltus F.A."/>
            <person name="Gowik U."/>
            <person name="Grigoriev I.V."/>
            <person name="Lyons E."/>
            <person name="Maher C.A."/>
            <person name="Martis M."/>
            <person name="Narechania A."/>
            <person name="Otillar R.P."/>
            <person name="Penning B.W."/>
            <person name="Salamov A.A."/>
            <person name="Wang Y."/>
            <person name="Zhang L."/>
            <person name="Carpita N.C."/>
            <person name="Freeling M."/>
            <person name="Gingle A.R."/>
            <person name="Hash C.T."/>
            <person name="Keller B."/>
            <person name="Klein P."/>
            <person name="Kresovich S."/>
            <person name="McCann M.C."/>
            <person name="Ming R."/>
            <person name="Peterson D.G."/>
            <person name="Mehboob-ur-Rahman"/>
            <person name="Ware D."/>
            <person name="Westhoff P."/>
            <person name="Mayer K.F."/>
            <person name="Messing J."/>
            <person name="Rokhsar D.S."/>
        </authorList>
    </citation>
    <scope>NUCLEOTIDE SEQUENCE [LARGE SCALE GENOMIC DNA]</scope>
    <source>
        <strain evidence="3">cv. BTx623</strain>
    </source>
</reference>
<proteinExistence type="predicted"/>
<dbReference type="eggNOG" id="ENOG502R3P3">
    <property type="taxonomic scope" value="Eukaryota"/>
</dbReference>
<dbReference type="OrthoDB" id="690836at2759"/>
<name>C5XAV7_SORBI</name>
<dbReference type="Gramene" id="EER99507">
    <property type="protein sequence ID" value="EER99507"/>
    <property type="gene ID" value="SORBI_3002G332000"/>
</dbReference>
<dbReference type="EMBL" id="CM000761">
    <property type="protein sequence ID" value="EER99507.1"/>
    <property type="molecule type" value="Genomic_DNA"/>
</dbReference>
<dbReference type="HOGENOM" id="CLU_2200967_0_0_1"/>
<keyword evidence="3" id="KW-1185">Reference proteome</keyword>
<reference evidence="3" key="2">
    <citation type="journal article" date="2018" name="Plant J.">
        <title>The Sorghum bicolor reference genome: improved assembly, gene annotations, a transcriptome atlas, and signatures of genome organization.</title>
        <authorList>
            <person name="McCormick R.F."/>
            <person name="Truong S.K."/>
            <person name="Sreedasyam A."/>
            <person name="Jenkins J."/>
            <person name="Shu S."/>
            <person name="Sims D."/>
            <person name="Kennedy M."/>
            <person name="Amirebrahimi M."/>
            <person name="Weers B.D."/>
            <person name="McKinley B."/>
            <person name="Mattison A."/>
            <person name="Morishige D.T."/>
            <person name="Grimwood J."/>
            <person name="Schmutz J."/>
            <person name="Mullet J.E."/>
        </authorList>
    </citation>
    <scope>NUCLEOTIDE SEQUENCE [LARGE SCALE GENOMIC DNA]</scope>
    <source>
        <strain evidence="3">cv. BTx623</strain>
    </source>
</reference>
<dbReference type="Proteomes" id="UP000000768">
    <property type="component" value="Chromosome 2"/>
</dbReference>
<organism evidence="2 3">
    <name type="scientific">Sorghum bicolor</name>
    <name type="common">Sorghum</name>
    <name type="synonym">Sorghum vulgare</name>
    <dbReference type="NCBI Taxonomy" id="4558"/>
    <lineage>
        <taxon>Eukaryota</taxon>
        <taxon>Viridiplantae</taxon>
        <taxon>Streptophyta</taxon>
        <taxon>Embryophyta</taxon>
        <taxon>Tracheophyta</taxon>
        <taxon>Spermatophyta</taxon>
        <taxon>Magnoliopsida</taxon>
        <taxon>Liliopsida</taxon>
        <taxon>Poales</taxon>
        <taxon>Poaceae</taxon>
        <taxon>PACMAD clade</taxon>
        <taxon>Panicoideae</taxon>
        <taxon>Andropogonodae</taxon>
        <taxon>Andropogoneae</taxon>
        <taxon>Sorghinae</taxon>
        <taxon>Sorghum</taxon>
    </lineage>
</organism>
<keyword evidence="1" id="KW-0732">Signal</keyword>
<feature type="chain" id="PRO_5002956115" evidence="1">
    <location>
        <begin position="25"/>
        <end position="114"/>
    </location>
</feature>
<gene>
    <name evidence="2" type="ORF">SORBI_3002G332000</name>
</gene>